<evidence type="ECO:0000256" key="3">
    <source>
        <dbReference type="ARBA" id="ARBA00022827"/>
    </source>
</evidence>
<keyword evidence="4" id="KW-0560">Oxidoreductase</keyword>
<feature type="domain" description="FAD-binding" evidence="6">
    <location>
        <begin position="330"/>
        <end position="398"/>
    </location>
</feature>
<evidence type="ECO:0000256" key="2">
    <source>
        <dbReference type="ARBA" id="ARBA00022630"/>
    </source>
</evidence>
<gene>
    <name evidence="7" type="primary">g4705</name>
    <name evidence="7" type="ORF">EsDP_00004705</name>
</gene>
<dbReference type="InterPro" id="IPR002938">
    <property type="entry name" value="FAD-bd"/>
</dbReference>
<dbReference type="SUPFAM" id="SSF51905">
    <property type="entry name" value="FAD/NAD(P)-binding domain"/>
    <property type="match status" value="1"/>
</dbReference>
<dbReference type="Pfam" id="PF01494">
    <property type="entry name" value="FAD_binding_3"/>
    <property type="match status" value="1"/>
</dbReference>
<accession>A0ABQ0CSH4</accession>
<dbReference type="EMBL" id="BAAFGZ010000191">
    <property type="protein sequence ID" value="GAB0136404.1"/>
    <property type="molecule type" value="Genomic_DNA"/>
</dbReference>
<evidence type="ECO:0000256" key="1">
    <source>
        <dbReference type="ARBA" id="ARBA00001974"/>
    </source>
</evidence>
<sequence>MVAVHPPGPKTVAIVGAGLTGLLAAHGLQQNGFNAVVFEREVSLDERQRDWTMLVHWAMPIFEKLVPKDILADLHKAVCNPYLDFDEQVESLPCYNGVTGGLLLRSPTPGARRVTRRALRRLLARRLDIRWNKTVTAVSSTENGVRISFEGEDKFYADFLLGADGSSSKVRELLLGFETARPRPSGFLFATGITKYADARKTNAIVEAHPVASLMMGTGSVGAVGGTSSTPKLLLSSLLISKAHTFRFGYVVMSISDPEDASTWTTFWTKIWRAESVKLSGQEALEYIENNTSPLRDVFQSAIDWTPRDSSVHIDEMKYWIPTPWDNLGGRVTLAGDAAHPMLIYRGQGFQHSITDVNNYVETLTRLESLGDDAALRGEALMNYDAEMIDRGSKAVQQSLEEAEKSLDPEKIKHMLMATKGHVRSA</sequence>
<keyword evidence="3" id="KW-0274">FAD</keyword>
<dbReference type="PANTHER" id="PTHR47178">
    <property type="entry name" value="MONOOXYGENASE, FAD-BINDING"/>
    <property type="match status" value="1"/>
</dbReference>
<comment type="cofactor">
    <cofactor evidence="1">
        <name>FAD</name>
        <dbReference type="ChEBI" id="CHEBI:57692"/>
    </cofactor>
</comment>
<name>A0ABQ0CSH4_9HYPO</name>
<keyword evidence="2" id="KW-0285">Flavoprotein</keyword>
<dbReference type="Proteomes" id="UP001562357">
    <property type="component" value="Unassembled WGS sequence"/>
</dbReference>
<keyword evidence="8" id="KW-1185">Reference proteome</keyword>
<dbReference type="PANTHER" id="PTHR47178:SF3">
    <property type="entry name" value="FAD-BINDING DOMAIN-CONTAINING PROTEIN"/>
    <property type="match status" value="1"/>
</dbReference>
<evidence type="ECO:0000259" key="6">
    <source>
        <dbReference type="Pfam" id="PF01494"/>
    </source>
</evidence>
<evidence type="ECO:0000313" key="8">
    <source>
        <dbReference type="Proteomes" id="UP001562357"/>
    </source>
</evidence>
<keyword evidence="5" id="KW-0503">Monooxygenase</keyword>
<organism evidence="7 8">
    <name type="scientific">Epichloe bromicola</name>
    <dbReference type="NCBI Taxonomy" id="79588"/>
    <lineage>
        <taxon>Eukaryota</taxon>
        <taxon>Fungi</taxon>
        <taxon>Dikarya</taxon>
        <taxon>Ascomycota</taxon>
        <taxon>Pezizomycotina</taxon>
        <taxon>Sordariomycetes</taxon>
        <taxon>Hypocreomycetidae</taxon>
        <taxon>Hypocreales</taxon>
        <taxon>Clavicipitaceae</taxon>
        <taxon>Epichloe</taxon>
    </lineage>
</organism>
<dbReference type="PRINTS" id="PR00420">
    <property type="entry name" value="RNGMNOXGNASE"/>
</dbReference>
<reference evidence="8" key="1">
    <citation type="submission" date="2024-06" db="EMBL/GenBank/DDBJ databases">
        <title>Draft Genome Sequences of Epichloe bromicola Strains Isolated from Elymus ciliaris.</title>
        <authorList>
            <consortium name="Epichloe bromicola genome sequencing consortium"/>
            <person name="Miura A."/>
            <person name="Imano S."/>
            <person name="Ashida A."/>
            <person name="Sato I."/>
            <person name="Chiba S."/>
            <person name="Tanaka A."/>
            <person name="Camagna M."/>
            <person name="Takemoto D."/>
        </authorList>
    </citation>
    <scope>NUCLEOTIDE SEQUENCE [LARGE SCALE GENOMIC DNA]</scope>
    <source>
        <strain evidence="8">DP</strain>
    </source>
</reference>
<comment type="caution">
    <text evidence="7">The sequence shown here is derived from an EMBL/GenBank/DDBJ whole genome shotgun (WGS) entry which is preliminary data.</text>
</comment>
<dbReference type="Gene3D" id="3.50.50.60">
    <property type="entry name" value="FAD/NAD(P)-binding domain"/>
    <property type="match status" value="1"/>
</dbReference>
<dbReference type="InterPro" id="IPR036188">
    <property type="entry name" value="FAD/NAD-bd_sf"/>
</dbReference>
<evidence type="ECO:0000256" key="4">
    <source>
        <dbReference type="ARBA" id="ARBA00023002"/>
    </source>
</evidence>
<proteinExistence type="predicted"/>
<protein>
    <recommendedName>
        <fullName evidence="6">FAD-binding domain-containing protein</fullName>
    </recommendedName>
</protein>
<evidence type="ECO:0000313" key="7">
    <source>
        <dbReference type="EMBL" id="GAB0136404.1"/>
    </source>
</evidence>
<dbReference type="Pfam" id="PF13450">
    <property type="entry name" value="NAD_binding_8"/>
    <property type="match status" value="1"/>
</dbReference>
<evidence type="ECO:0000256" key="5">
    <source>
        <dbReference type="ARBA" id="ARBA00023033"/>
    </source>
</evidence>